<accession>A0ABP5L471</accession>
<evidence type="ECO:0000256" key="1">
    <source>
        <dbReference type="ARBA" id="ARBA00022612"/>
    </source>
</evidence>
<proteinExistence type="predicted"/>
<evidence type="ECO:0000259" key="4">
    <source>
        <dbReference type="Pfam" id="PF04586"/>
    </source>
</evidence>
<reference evidence="6" key="1">
    <citation type="journal article" date="2019" name="Int. J. Syst. Evol. Microbiol.">
        <title>The Global Catalogue of Microorganisms (GCM) 10K type strain sequencing project: providing services to taxonomists for standard genome sequencing and annotation.</title>
        <authorList>
            <consortium name="The Broad Institute Genomics Platform"/>
            <consortium name="The Broad Institute Genome Sequencing Center for Infectious Disease"/>
            <person name="Wu L."/>
            <person name="Ma J."/>
        </authorList>
    </citation>
    <scope>NUCLEOTIDE SEQUENCE [LARGE SCALE GENOMIC DNA]</scope>
    <source>
        <strain evidence="6">JCM 14560</strain>
    </source>
</reference>
<keyword evidence="1" id="KW-1188">Viral release from host cell</keyword>
<dbReference type="InterPro" id="IPR006433">
    <property type="entry name" value="Prohead_protease"/>
</dbReference>
<evidence type="ECO:0000256" key="3">
    <source>
        <dbReference type="ARBA" id="ARBA00022801"/>
    </source>
</evidence>
<dbReference type="EMBL" id="BAAANT010000012">
    <property type="protein sequence ID" value="GAA2141568.1"/>
    <property type="molecule type" value="Genomic_DNA"/>
</dbReference>
<keyword evidence="6" id="KW-1185">Reference proteome</keyword>
<dbReference type="Pfam" id="PF04586">
    <property type="entry name" value="Peptidase_S78"/>
    <property type="match status" value="1"/>
</dbReference>
<name>A0ABP5L471_9ACTN</name>
<organism evidence="5 6">
    <name type="scientific">Kitasatospora kazusensis</name>
    <dbReference type="NCBI Taxonomy" id="407974"/>
    <lineage>
        <taxon>Bacteria</taxon>
        <taxon>Bacillati</taxon>
        <taxon>Actinomycetota</taxon>
        <taxon>Actinomycetes</taxon>
        <taxon>Kitasatosporales</taxon>
        <taxon>Streptomycetaceae</taxon>
        <taxon>Kitasatospora</taxon>
    </lineage>
</organism>
<evidence type="ECO:0000313" key="6">
    <source>
        <dbReference type="Proteomes" id="UP001422759"/>
    </source>
</evidence>
<dbReference type="Proteomes" id="UP001422759">
    <property type="component" value="Unassembled WGS sequence"/>
</dbReference>
<keyword evidence="2" id="KW-0645">Protease</keyword>
<feature type="domain" description="Prohead serine protease" evidence="4">
    <location>
        <begin position="13"/>
        <end position="158"/>
    </location>
</feature>
<comment type="caution">
    <text evidence="5">The sequence shown here is derived from an EMBL/GenBank/DDBJ whole genome shotgun (WGS) entry which is preliminary data.</text>
</comment>
<dbReference type="InterPro" id="IPR054613">
    <property type="entry name" value="Peptidase_S78_dom"/>
</dbReference>
<dbReference type="RefSeq" id="WP_344464199.1">
    <property type="nucleotide sequence ID" value="NZ_BAAANT010000012.1"/>
</dbReference>
<keyword evidence="3" id="KW-0378">Hydrolase</keyword>
<sequence>MTEQQQQIRRRSVEFRAADDAPEGVVRGYVTTFGNSYDIGYGWQERIERGAFAEQIRSGALPIMWQHDWDAGPIGVTRALTEDEHGVLAEAELFMDDPRGRAVWRAMQAGALREWSIGFYPEIIRSDAAEPNTDIIERGRLAEASVVVRGANPETTTLEVRAADSNQGVKPTLARVPEFLLDQLDQAHVRELVRGLAR</sequence>
<protein>
    <recommendedName>
        <fullName evidence="4">Prohead serine protease domain-containing protein</fullName>
    </recommendedName>
</protein>
<evidence type="ECO:0000256" key="2">
    <source>
        <dbReference type="ARBA" id="ARBA00022670"/>
    </source>
</evidence>
<gene>
    <name evidence="5" type="ORF">GCM10009760_25870</name>
</gene>
<evidence type="ECO:0000313" key="5">
    <source>
        <dbReference type="EMBL" id="GAA2141568.1"/>
    </source>
</evidence>
<dbReference type="NCBIfam" id="TIGR01543">
    <property type="entry name" value="proheadase_HK97"/>
    <property type="match status" value="1"/>
</dbReference>